<comment type="caution">
    <text evidence="1">The sequence shown here is derived from an EMBL/GenBank/DDBJ whole genome shotgun (WGS) entry which is preliminary data.</text>
</comment>
<proteinExistence type="predicted"/>
<evidence type="ECO:0000313" key="1">
    <source>
        <dbReference type="EMBL" id="MCT7360199.1"/>
    </source>
</evidence>
<reference evidence="1" key="2">
    <citation type="submission" date="2022-08" db="EMBL/GenBank/DDBJ databases">
        <authorList>
            <person name="Dong C."/>
        </authorList>
    </citation>
    <scope>NUCLEOTIDE SEQUENCE</scope>
    <source>
        <strain evidence="1">59MF3M-4</strain>
    </source>
</reference>
<evidence type="ECO:0008006" key="3">
    <source>
        <dbReference type="Google" id="ProtNLM"/>
    </source>
</evidence>
<dbReference type="Gene3D" id="1.25.40.10">
    <property type="entry name" value="Tetratricopeptide repeat domain"/>
    <property type="match status" value="1"/>
</dbReference>
<dbReference type="Proteomes" id="UP001147830">
    <property type="component" value="Unassembled WGS sequence"/>
</dbReference>
<dbReference type="EMBL" id="JAOANI010000022">
    <property type="protein sequence ID" value="MCT7360199.1"/>
    <property type="molecule type" value="Genomic_DNA"/>
</dbReference>
<sequence>MKYLTALLMSLCLTGCLKEDPNTLVHLALTAVDSEQYQKAEQLLREATEQDYLPAYNVLFNLKTRGLITANDEDSALWLAKSAEHGNRRSTYTMAQQAKAANKHDEYIMWLDKSAYAGNTFAQNELGLFYMNEGNNPEEGLHLLWLSLDMPYDLTPSEVFTSFLHLYETGDSAMRLTAFYAVGQLLQSDEVKFSFRDDQLFITQAGTEYEIPQFKRFAEFAQKGDFRSSLIHEMAYIKASNDIPVSRFLGTGKDVRTLRQIAVFFMYEMKNNPPMGDEPSEARRDTFVSINTNFIKYMNKHCADGYIKCPIISEYVSGLLPRT</sequence>
<dbReference type="AlphaFoldDB" id="A0A9X3ASN3"/>
<reference evidence="1" key="1">
    <citation type="journal article" date="2022" name="Front. Microbiol.">
        <title>Genome-based taxonomic rearrangement of Oceanobacter-related bacteria including the description of Thalassolituus hydrocarbonoclasticus sp. nov. and Thalassolituus pacificus sp. nov. and emended description of the genus Thalassolituus.</title>
        <authorList>
            <person name="Dong C."/>
            <person name="Wei L."/>
            <person name="Wang J."/>
            <person name="Lai Q."/>
            <person name="Huang Z."/>
            <person name="Shao Z."/>
        </authorList>
    </citation>
    <scope>NUCLEOTIDE SEQUENCE</scope>
    <source>
        <strain evidence="1">59MF3M-4</strain>
    </source>
</reference>
<gene>
    <name evidence="1" type="ORF">NYR02_14350</name>
</gene>
<organism evidence="1 2">
    <name type="scientific">Thalassolituus pacificus</name>
    <dbReference type="NCBI Taxonomy" id="2975440"/>
    <lineage>
        <taxon>Bacteria</taxon>
        <taxon>Pseudomonadati</taxon>
        <taxon>Pseudomonadota</taxon>
        <taxon>Gammaproteobacteria</taxon>
        <taxon>Oceanospirillales</taxon>
        <taxon>Oceanospirillaceae</taxon>
        <taxon>Thalassolituus</taxon>
    </lineage>
</organism>
<protein>
    <recommendedName>
        <fullName evidence="3">Sel1 repeat family protein</fullName>
    </recommendedName>
</protein>
<keyword evidence="2" id="KW-1185">Reference proteome</keyword>
<dbReference type="InterPro" id="IPR011990">
    <property type="entry name" value="TPR-like_helical_dom_sf"/>
</dbReference>
<dbReference type="RefSeq" id="WP_260977040.1">
    <property type="nucleotide sequence ID" value="NZ_JAOANI010000022.1"/>
</dbReference>
<name>A0A9X3ASN3_9GAMM</name>
<evidence type="ECO:0000313" key="2">
    <source>
        <dbReference type="Proteomes" id="UP001147830"/>
    </source>
</evidence>
<accession>A0A9X3ASN3</accession>
<dbReference type="SUPFAM" id="SSF81901">
    <property type="entry name" value="HCP-like"/>
    <property type="match status" value="1"/>
</dbReference>